<keyword evidence="3 6" id="KW-1015">Disulfide bond</keyword>
<name>A0AAW6U7W4_9MOLU</name>
<reference evidence="7" key="1">
    <citation type="submission" date="2023-05" db="EMBL/GenBank/DDBJ databases">
        <title>Mariniplasma microaerophilum sp. nov., a novel anaerobic mollicute isolated from terrestrial mud volcano, Taman Peninsula, Russia.</title>
        <authorList>
            <person name="Khomyakova M.A."/>
            <person name="Merkel A.Y."/>
            <person name="Slobodkin A.I."/>
        </authorList>
    </citation>
    <scope>NUCLEOTIDE SEQUENCE</scope>
    <source>
        <strain evidence="7">M4Ah</strain>
    </source>
</reference>
<dbReference type="InterPro" id="IPR016154">
    <property type="entry name" value="Heat_shock_Hsp33_C"/>
</dbReference>
<dbReference type="HAMAP" id="MF_00117">
    <property type="entry name" value="HslO"/>
    <property type="match status" value="1"/>
</dbReference>
<dbReference type="GO" id="GO:0044183">
    <property type="term" value="F:protein folding chaperone"/>
    <property type="evidence" value="ECO:0007669"/>
    <property type="project" value="TreeGrafter"/>
</dbReference>
<dbReference type="SUPFAM" id="SSF118352">
    <property type="entry name" value="HSP33 redox switch-like"/>
    <property type="match status" value="1"/>
</dbReference>
<dbReference type="InterPro" id="IPR016153">
    <property type="entry name" value="Heat_shock_Hsp33_N"/>
</dbReference>
<dbReference type="Gene3D" id="3.90.1280.10">
    <property type="entry name" value="HSP33 redox switch-like"/>
    <property type="match status" value="1"/>
</dbReference>
<dbReference type="PIRSF" id="PIRSF005261">
    <property type="entry name" value="Heat_shock_Hsp33"/>
    <property type="match status" value="1"/>
</dbReference>
<keyword evidence="4 6" id="KW-0143">Chaperone</keyword>
<keyword evidence="8" id="KW-1185">Reference proteome</keyword>
<dbReference type="NCBIfam" id="NF001033">
    <property type="entry name" value="PRK00114.1"/>
    <property type="match status" value="1"/>
</dbReference>
<dbReference type="Proteomes" id="UP001431532">
    <property type="component" value="Unassembled WGS sequence"/>
</dbReference>
<gene>
    <name evidence="6 7" type="primary">hslO</name>
    <name evidence="7" type="ORF">QJ521_01195</name>
</gene>
<evidence type="ECO:0000313" key="8">
    <source>
        <dbReference type="Proteomes" id="UP001431532"/>
    </source>
</evidence>
<feature type="disulfide bond" description="Redox-active" evidence="6">
    <location>
        <begin position="271"/>
        <end position="274"/>
    </location>
</feature>
<dbReference type="RefSeq" id="WP_282838578.1">
    <property type="nucleotide sequence ID" value="NZ_JASCXW010000002.1"/>
</dbReference>
<dbReference type="GO" id="GO:0005737">
    <property type="term" value="C:cytoplasm"/>
    <property type="evidence" value="ECO:0007669"/>
    <property type="project" value="UniProtKB-SubCell"/>
</dbReference>
<evidence type="ECO:0000256" key="6">
    <source>
        <dbReference type="HAMAP-Rule" id="MF_00117"/>
    </source>
</evidence>
<dbReference type="Pfam" id="PF01430">
    <property type="entry name" value="HSP33"/>
    <property type="match status" value="1"/>
</dbReference>
<sequence>MKDYALIAYAYDKTVRIYVATSTNLVEESRRIHKTWPTSTAALGRFLTVSAMMGLMYKKEERITLRIKGDGPIGSMLVEANSLGEVRGEIGNPNVYLKYENGPKKGKLNVGAAIGEGFLHVTKDLKMKDFFTSSSRLQTGEIGDDFTYYFVVSEQIPSSVGVGVLIDIDQSVLASGGYILQLMPNVSEETISKLEEIISTIPSMTRLIQQGNTPEEILKILSNHTEQILEKKEIFYVCHCSKEGFKKSLSTLDDQELKDMIHEDEQAEIECHFCKKKYVFSKEELQEIRKTKSKSKSKSK</sequence>
<evidence type="ECO:0000256" key="2">
    <source>
        <dbReference type="ARBA" id="ARBA00022833"/>
    </source>
</evidence>
<comment type="function">
    <text evidence="6">Redox regulated molecular chaperone. Protects both thermally unfolding and oxidatively damaged proteins from irreversible aggregation. Plays an important role in the bacterial defense system toward oxidative stress.</text>
</comment>
<dbReference type="PANTHER" id="PTHR30111:SF1">
    <property type="entry name" value="33 KDA CHAPERONIN"/>
    <property type="match status" value="1"/>
</dbReference>
<dbReference type="InterPro" id="IPR000397">
    <property type="entry name" value="Heat_shock_Hsp33"/>
</dbReference>
<comment type="similarity">
    <text evidence="6">Belongs to the HSP33 family.</text>
</comment>
<evidence type="ECO:0000313" key="7">
    <source>
        <dbReference type="EMBL" id="MDI6452163.1"/>
    </source>
</evidence>
<dbReference type="Gene3D" id="3.55.30.10">
    <property type="entry name" value="Hsp33 domain"/>
    <property type="match status" value="1"/>
</dbReference>
<keyword evidence="1 6" id="KW-0963">Cytoplasm</keyword>
<dbReference type="GO" id="GO:0051082">
    <property type="term" value="F:unfolded protein binding"/>
    <property type="evidence" value="ECO:0007669"/>
    <property type="project" value="UniProtKB-UniRule"/>
</dbReference>
<dbReference type="SUPFAM" id="SSF64397">
    <property type="entry name" value="Hsp33 domain"/>
    <property type="match status" value="1"/>
</dbReference>
<feature type="disulfide bond" description="Redox-active" evidence="6">
    <location>
        <begin position="238"/>
        <end position="240"/>
    </location>
</feature>
<organism evidence="7 8">
    <name type="scientific">Peloplasma aerotolerans</name>
    <dbReference type="NCBI Taxonomy" id="3044389"/>
    <lineage>
        <taxon>Bacteria</taxon>
        <taxon>Bacillati</taxon>
        <taxon>Mycoplasmatota</taxon>
        <taxon>Mollicutes</taxon>
        <taxon>Acholeplasmatales</taxon>
        <taxon>Acholeplasmataceae</taxon>
        <taxon>Peloplasma</taxon>
    </lineage>
</organism>
<evidence type="ECO:0000256" key="4">
    <source>
        <dbReference type="ARBA" id="ARBA00023186"/>
    </source>
</evidence>
<dbReference type="GO" id="GO:0042026">
    <property type="term" value="P:protein refolding"/>
    <property type="evidence" value="ECO:0007669"/>
    <property type="project" value="TreeGrafter"/>
</dbReference>
<proteinExistence type="inferred from homology"/>
<protein>
    <recommendedName>
        <fullName evidence="6">33 kDa chaperonin</fullName>
    </recommendedName>
    <alternativeName>
        <fullName evidence="6">Heat shock protein 33 homolog</fullName>
        <shortName evidence="6">HSP33</shortName>
    </alternativeName>
</protein>
<evidence type="ECO:0000256" key="3">
    <source>
        <dbReference type="ARBA" id="ARBA00023157"/>
    </source>
</evidence>
<dbReference type="EMBL" id="JASCXW010000002">
    <property type="protein sequence ID" value="MDI6452163.1"/>
    <property type="molecule type" value="Genomic_DNA"/>
</dbReference>
<evidence type="ECO:0000256" key="5">
    <source>
        <dbReference type="ARBA" id="ARBA00023284"/>
    </source>
</evidence>
<keyword evidence="2 6" id="KW-0862">Zinc</keyword>
<keyword evidence="5 6" id="KW-0676">Redox-active center</keyword>
<comment type="subcellular location">
    <subcellularLocation>
        <location evidence="6">Cytoplasm</location>
    </subcellularLocation>
</comment>
<comment type="PTM">
    <text evidence="6">Under oxidizing conditions two disulfide bonds are formed involving the reactive cysteines. Under reducing conditions zinc is bound to the reactive cysteines and the protein is inactive.</text>
</comment>
<evidence type="ECO:0000256" key="1">
    <source>
        <dbReference type="ARBA" id="ARBA00022490"/>
    </source>
</evidence>
<accession>A0AAW6U7W4</accession>
<dbReference type="AlphaFoldDB" id="A0AAW6U7W4"/>
<dbReference type="PANTHER" id="PTHR30111">
    <property type="entry name" value="33 KDA CHAPERONIN"/>
    <property type="match status" value="1"/>
</dbReference>
<dbReference type="CDD" id="cd00498">
    <property type="entry name" value="Hsp33"/>
    <property type="match status" value="1"/>
</dbReference>
<comment type="caution">
    <text evidence="7">The sequence shown here is derived from an EMBL/GenBank/DDBJ whole genome shotgun (WGS) entry which is preliminary data.</text>
</comment>